<dbReference type="Pfam" id="PF01321">
    <property type="entry name" value="Creatinase_N"/>
    <property type="match status" value="1"/>
</dbReference>
<dbReference type="PANTHER" id="PTHR46112">
    <property type="entry name" value="AMINOPEPTIDASE"/>
    <property type="match status" value="1"/>
</dbReference>
<dbReference type="SUPFAM" id="SSF53092">
    <property type="entry name" value="Creatinase/prolidase N-terminal domain"/>
    <property type="match status" value="1"/>
</dbReference>
<organism evidence="3 4">
    <name type="scientific">Streptomyces bullii</name>
    <dbReference type="NCBI Taxonomy" id="349910"/>
    <lineage>
        <taxon>Bacteria</taxon>
        <taxon>Bacillati</taxon>
        <taxon>Actinomycetota</taxon>
        <taxon>Actinomycetes</taxon>
        <taxon>Kitasatosporales</taxon>
        <taxon>Streptomycetaceae</taxon>
        <taxon>Streptomyces</taxon>
    </lineage>
</organism>
<dbReference type="InterPro" id="IPR036005">
    <property type="entry name" value="Creatinase/aminopeptidase-like"/>
</dbReference>
<dbReference type="EMBL" id="JBHSNY010000016">
    <property type="protein sequence ID" value="MFC5639074.1"/>
    <property type="molecule type" value="Genomic_DNA"/>
</dbReference>
<evidence type="ECO:0000259" key="2">
    <source>
        <dbReference type="Pfam" id="PF01321"/>
    </source>
</evidence>
<keyword evidence="4" id="KW-1185">Reference proteome</keyword>
<sequence>MNAERLSRAQAGMKAAGLPSALLFDPANVRYVTCDGQFLVANLHCPYRWVLVFAEHDPILWDGAEQVHLSRSHWDGEIRTAEGFAFFGSGSHSRRDAGRAIAAVVAELRERGLRDEPLGVDRVDAVAFLELADRGIKVVDAVPVLEGARGVKSPTELDIHRENARLVDEAVAAFLPHLEPGRTENELWAALARETFAHGALHAEARLLCSGPRTNPWMQEATHRVVHDGDLVAFDTDLVGPFGYLTDISRTYLCGDRQATGEQRAVYQAAYEFVHEAIPEFVAGRSFAELGEMLGKRIPERYRRQRYPFIAHGCGATDEYPVVTMTDYHPGILEPGMVLSVEGYIGAVGGTVGAKYEEQIIVTEGALEVVSHAPADERLLR</sequence>
<dbReference type="InterPro" id="IPR000587">
    <property type="entry name" value="Creatinase_N"/>
</dbReference>
<dbReference type="Gene3D" id="3.90.230.10">
    <property type="entry name" value="Creatinase/methionine aminopeptidase superfamily"/>
    <property type="match status" value="1"/>
</dbReference>
<dbReference type="InterPro" id="IPR000994">
    <property type="entry name" value="Pept_M24"/>
</dbReference>
<proteinExistence type="predicted"/>
<feature type="domain" description="Creatinase N-terminal" evidence="2">
    <location>
        <begin position="5"/>
        <end position="150"/>
    </location>
</feature>
<accession>A0ABW0V2C5</accession>
<evidence type="ECO:0000259" key="1">
    <source>
        <dbReference type="Pfam" id="PF00557"/>
    </source>
</evidence>
<dbReference type="InterPro" id="IPR050659">
    <property type="entry name" value="Peptidase_M24B"/>
</dbReference>
<name>A0ABW0V2C5_9ACTN</name>
<reference evidence="4" key="1">
    <citation type="journal article" date="2019" name="Int. J. Syst. Evol. Microbiol.">
        <title>The Global Catalogue of Microorganisms (GCM) 10K type strain sequencing project: providing services to taxonomists for standard genome sequencing and annotation.</title>
        <authorList>
            <consortium name="The Broad Institute Genomics Platform"/>
            <consortium name="The Broad Institute Genome Sequencing Center for Infectious Disease"/>
            <person name="Wu L."/>
            <person name="Ma J."/>
        </authorList>
    </citation>
    <scope>NUCLEOTIDE SEQUENCE [LARGE SCALE GENOMIC DNA]</scope>
    <source>
        <strain evidence="4">CGMCC 4.7248</strain>
    </source>
</reference>
<dbReference type="PANTHER" id="PTHR46112:SF3">
    <property type="entry name" value="AMINOPEPTIDASE YPDF"/>
    <property type="match status" value="1"/>
</dbReference>
<dbReference type="SUPFAM" id="SSF55920">
    <property type="entry name" value="Creatinase/aminopeptidase"/>
    <property type="match status" value="1"/>
</dbReference>
<evidence type="ECO:0000313" key="3">
    <source>
        <dbReference type="EMBL" id="MFC5639074.1"/>
    </source>
</evidence>
<dbReference type="Proteomes" id="UP001596154">
    <property type="component" value="Unassembled WGS sequence"/>
</dbReference>
<protein>
    <submittedName>
        <fullName evidence="3">M24 family metallopeptidase</fullName>
    </submittedName>
</protein>
<dbReference type="InterPro" id="IPR029149">
    <property type="entry name" value="Creatin/AminoP/Spt16_N"/>
</dbReference>
<gene>
    <name evidence="3" type="ORF">ACFPZJ_36115</name>
</gene>
<dbReference type="RefSeq" id="WP_381030861.1">
    <property type="nucleotide sequence ID" value="NZ_JBHSNY010000016.1"/>
</dbReference>
<evidence type="ECO:0000313" key="4">
    <source>
        <dbReference type="Proteomes" id="UP001596154"/>
    </source>
</evidence>
<dbReference type="CDD" id="cd01066">
    <property type="entry name" value="APP_MetAP"/>
    <property type="match status" value="1"/>
</dbReference>
<comment type="caution">
    <text evidence="3">The sequence shown here is derived from an EMBL/GenBank/DDBJ whole genome shotgun (WGS) entry which is preliminary data.</text>
</comment>
<feature type="domain" description="Peptidase M24" evidence="1">
    <location>
        <begin position="160"/>
        <end position="364"/>
    </location>
</feature>
<dbReference type="Pfam" id="PF00557">
    <property type="entry name" value="Peptidase_M24"/>
    <property type="match status" value="1"/>
</dbReference>
<dbReference type="Gene3D" id="3.40.350.10">
    <property type="entry name" value="Creatinase/prolidase N-terminal domain"/>
    <property type="match status" value="1"/>
</dbReference>